<dbReference type="RefSeq" id="WP_229757462.1">
    <property type="nucleotide sequence ID" value="NZ_BMHE01000003.1"/>
</dbReference>
<name>A0ABQ2BTK8_9BACL</name>
<sequence length="362" mass="39679">MTNIFGQSMVPIEVEHSTIIGRKTERTAIGRAIGWLAPAILMVALTACSSVGNGTANRNGAQGAEGASISGTAKTAATVSPVAEQRTEVKTVKTMNGDIRIPLQPQRIVAEEYLGSLIPLGVIPVGAPSLILKNLYFKEALQKVADTGDYGKMNLEKIAQLNPDLILSSNSDNYAQLSKIAPTVIVPYGELKNAHEELTYFGQLLGKQKEAAAWLNDYDRRIALAKARVDKAVPAEATFSILEVTEKTIYTYGDNFGRGGQPVYQSLGRKPPAKVASTIMEKQWAELSPEMMVEYAGDYLVITSNSKTLEDFQKDPLWNSLPAFKNNHVYVWKEEHSWYYDPIAVLSQTEELAKWLAPISSK</sequence>
<evidence type="ECO:0000313" key="7">
    <source>
        <dbReference type="Proteomes" id="UP000615455"/>
    </source>
</evidence>
<evidence type="ECO:0000256" key="1">
    <source>
        <dbReference type="ARBA" id="ARBA00004196"/>
    </source>
</evidence>
<comment type="subcellular location">
    <subcellularLocation>
        <location evidence="1">Cell envelope</location>
    </subcellularLocation>
</comment>
<gene>
    <name evidence="6" type="ORF">GCM10008018_08420</name>
</gene>
<comment type="caution">
    <text evidence="6">The sequence shown here is derived from an EMBL/GenBank/DDBJ whole genome shotgun (WGS) entry which is preliminary data.</text>
</comment>
<accession>A0ABQ2BTK8</accession>
<dbReference type="EMBL" id="BMHE01000003">
    <property type="protein sequence ID" value="GGI44703.1"/>
    <property type="molecule type" value="Genomic_DNA"/>
</dbReference>
<dbReference type="PROSITE" id="PS50983">
    <property type="entry name" value="FE_B12_PBP"/>
    <property type="match status" value="1"/>
</dbReference>
<dbReference type="InterPro" id="IPR051313">
    <property type="entry name" value="Bact_iron-sidero_bind"/>
</dbReference>
<reference evidence="7" key="1">
    <citation type="journal article" date="2019" name="Int. J. Syst. Evol. Microbiol.">
        <title>The Global Catalogue of Microorganisms (GCM) 10K type strain sequencing project: providing services to taxonomists for standard genome sequencing and annotation.</title>
        <authorList>
            <consortium name="The Broad Institute Genomics Platform"/>
            <consortium name="The Broad Institute Genome Sequencing Center for Infectious Disease"/>
            <person name="Wu L."/>
            <person name="Ma J."/>
        </authorList>
    </citation>
    <scope>NUCLEOTIDE SEQUENCE [LARGE SCALE GENOMIC DNA]</scope>
    <source>
        <strain evidence="7">CGMCC 1.15043</strain>
    </source>
</reference>
<dbReference type="PANTHER" id="PTHR30532">
    <property type="entry name" value="IRON III DICITRATE-BINDING PERIPLASMIC PROTEIN"/>
    <property type="match status" value="1"/>
</dbReference>
<keyword evidence="3" id="KW-0813">Transport</keyword>
<dbReference type="InterPro" id="IPR002491">
    <property type="entry name" value="ABC_transptr_periplasmic_BD"/>
</dbReference>
<keyword evidence="4" id="KW-0732">Signal</keyword>
<protein>
    <recommendedName>
        <fullName evidence="5">Fe/B12 periplasmic-binding domain-containing protein</fullName>
    </recommendedName>
</protein>
<keyword evidence="7" id="KW-1185">Reference proteome</keyword>
<evidence type="ECO:0000256" key="2">
    <source>
        <dbReference type="ARBA" id="ARBA00008814"/>
    </source>
</evidence>
<comment type="similarity">
    <text evidence="2">Belongs to the bacterial solute-binding protein 8 family.</text>
</comment>
<dbReference type="SUPFAM" id="SSF53807">
    <property type="entry name" value="Helical backbone' metal receptor"/>
    <property type="match status" value="1"/>
</dbReference>
<dbReference type="PANTHER" id="PTHR30532:SF26">
    <property type="entry name" value="IRON(3+)-HYDROXAMATE-BINDING PROTEIN FHUD"/>
    <property type="match status" value="1"/>
</dbReference>
<dbReference type="Pfam" id="PF01497">
    <property type="entry name" value="Peripla_BP_2"/>
    <property type="match status" value="1"/>
</dbReference>
<evidence type="ECO:0000259" key="5">
    <source>
        <dbReference type="PROSITE" id="PS50983"/>
    </source>
</evidence>
<evidence type="ECO:0000256" key="3">
    <source>
        <dbReference type="ARBA" id="ARBA00022448"/>
    </source>
</evidence>
<evidence type="ECO:0000256" key="4">
    <source>
        <dbReference type="ARBA" id="ARBA00022729"/>
    </source>
</evidence>
<proteinExistence type="inferred from homology"/>
<organism evidence="6 7">
    <name type="scientific">Paenibacillus marchantiophytorum</name>
    <dbReference type="NCBI Taxonomy" id="1619310"/>
    <lineage>
        <taxon>Bacteria</taxon>
        <taxon>Bacillati</taxon>
        <taxon>Bacillota</taxon>
        <taxon>Bacilli</taxon>
        <taxon>Bacillales</taxon>
        <taxon>Paenibacillaceae</taxon>
        <taxon>Paenibacillus</taxon>
    </lineage>
</organism>
<dbReference type="Proteomes" id="UP000615455">
    <property type="component" value="Unassembled WGS sequence"/>
</dbReference>
<evidence type="ECO:0000313" key="6">
    <source>
        <dbReference type="EMBL" id="GGI44703.1"/>
    </source>
</evidence>
<feature type="domain" description="Fe/B12 periplasmic-binding" evidence="5">
    <location>
        <begin position="105"/>
        <end position="360"/>
    </location>
</feature>
<dbReference type="Gene3D" id="3.40.50.1980">
    <property type="entry name" value="Nitrogenase molybdenum iron protein domain"/>
    <property type="match status" value="2"/>
</dbReference>